<dbReference type="EMBL" id="JF811325">
    <property type="protein sequence ID" value="AEE25640.1"/>
    <property type="molecule type" value="mRNA"/>
</dbReference>
<evidence type="ECO:0000256" key="1">
    <source>
        <dbReference type="SAM" id="SignalP"/>
    </source>
</evidence>
<evidence type="ECO:0000313" key="2">
    <source>
        <dbReference type="EMBL" id="AEE25640.1"/>
    </source>
</evidence>
<dbReference type="GO" id="GO:0007218">
    <property type="term" value="P:neuropeptide signaling pathway"/>
    <property type="evidence" value="ECO:0007669"/>
    <property type="project" value="UniProtKB-KW"/>
</dbReference>
<reference evidence="2" key="1">
    <citation type="journal article" date="2011" name="Proc. Natl. Acad. Sci. U.S.A.">
        <title>Neuropeptides regulate swimming depth of Platynereis larvae.</title>
        <authorList>
            <person name="Conzelmann M."/>
            <person name="Offenburger S.L."/>
            <person name="Asadulina A."/>
            <person name="Keller T."/>
            <person name="Munch T.A."/>
            <person name="Jekely G."/>
        </authorList>
    </citation>
    <scope>NUCLEOTIDE SEQUENCE</scope>
</reference>
<sequence>MSTPVEPCMLLALFVLLATGSSHSAQSANVGSDVASCDQERLTLCKACGTPDLLDKCCLDDTTYLICLKEVSKADAPYWEGELQDDDFEEDEKRAKYFLGKRAKYFLGKRPRNNFLGKRDSSLDFEDQYEGYDKRSPSPFLGKRGRSPFLGKRAKYFLGKRENEYDSAPMSDNYFEEGDKRAKYFLGKRAKYFLGKRASWEELLKRAKYFLGKRSEDKRQKYFLGKRSVDAVQQQEQQENSQ</sequence>
<dbReference type="AlphaFoldDB" id="F8UKT4"/>
<protein>
    <submittedName>
        <fullName evidence="2">FLamide neuropeptide</fullName>
    </submittedName>
</protein>
<accession>F8UKT4</accession>
<keyword evidence="1" id="KW-0732">Signal</keyword>
<feature type="chain" id="PRO_5003378987" evidence="1">
    <location>
        <begin position="25"/>
        <end position="242"/>
    </location>
</feature>
<feature type="signal peptide" evidence="1">
    <location>
        <begin position="1"/>
        <end position="24"/>
    </location>
</feature>
<organism evidence="2">
    <name type="scientific">Platynereis dumerilii</name>
    <name type="common">Dumeril's clam worm</name>
    <dbReference type="NCBI Taxonomy" id="6359"/>
    <lineage>
        <taxon>Eukaryota</taxon>
        <taxon>Metazoa</taxon>
        <taxon>Spiralia</taxon>
        <taxon>Lophotrochozoa</taxon>
        <taxon>Annelida</taxon>
        <taxon>Polychaeta</taxon>
        <taxon>Errantia</taxon>
        <taxon>Phyllodocida</taxon>
        <taxon>Nereididae</taxon>
        <taxon>Platynereis</taxon>
    </lineage>
</organism>
<proteinExistence type="evidence at transcript level"/>
<name>F8UKT4_PLADU</name>
<keyword evidence="2" id="KW-0527">Neuropeptide</keyword>